<keyword evidence="3" id="KW-1185">Reference proteome</keyword>
<organism evidence="2 3">
    <name type="scientific">Scyliorhinus torazame</name>
    <name type="common">Cloudy catshark</name>
    <name type="synonym">Catulus torazame</name>
    <dbReference type="NCBI Taxonomy" id="75743"/>
    <lineage>
        <taxon>Eukaryota</taxon>
        <taxon>Metazoa</taxon>
        <taxon>Chordata</taxon>
        <taxon>Craniata</taxon>
        <taxon>Vertebrata</taxon>
        <taxon>Chondrichthyes</taxon>
        <taxon>Elasmobranchii</taxon>
        <taxon>Galeomorphii</taxon>
        <taxon>Galeoidea</taxon>
        <taxon>Carcharhiniformes</taxon>
        <taxon>Scyliorhinidae</taxon>
        <taxon>Scyliorhinus</taxon>
    </lineage>
</organism>
<feature type="compositionally biased region" description="Basic and acidic residues" evidence="1">
    <location>
        <begin position="69"/>
        <end position="85"/>
    </location>
</feature>
<dbReference type="OMA" id="KSTNTEM"/>
<evidence type="ECO:0000256" key="1">
    <source>
        <dbReference type="SAM" id="MobiDB-lite"/>
    </source>
</evidence>
<feature type="region of interest" description="Disordered" evidence="1">
    <location>
        <begin position="1"/>
        <end position="176"/>
    </location>
</feature>
<accession>A0A401QBK5</accession>
<dbReference type="EMBL" id="BFAA01036233">
    <property type="protein sequence ID" value="GCB82775.1"/>
    <property type="molecule type" value="Genomic_DNA"/>
</dbReference>
<protein>
    <submittedName>
        <fullName evidence="2">Uncharacterized protein</fullName>
    </submittedName>
</protein>
<name>A0A401QBK5_SCYTO</name>
<gene>
    <name evidence="2" type="ORF">scyTo_0023944</name>
</gene>
<evidence type="ECO:0000313" key="3">
    <source>
        <dbReference type="Proteomes" id="UP000288216"/>
    </source>
</evidence>
<feature type="compositionally biased region" description="Polar residues" evidence="1">
    <location>
        <begin position="155"/>
        <end position="173"/>
    </location>
</feature>
<proteinExistence type="predicted"/>
<dbReference type="Proteomes" id="UP000288216">
    <property type="component" value="Unassembled WGS sequence"/>
</dbReference>
<evidence type="ECO:0000313" key="2">
    <source>
        <dbReference type="EMBL" id="GCB82775.1"/>
    </source>
</evidence>
<dbReference type="AlphaFoldDB" id="A0A401QBK5"/>
<dbReference type="OrthoDB" id="10653557at2759"/>
<feature type="compositionally biased region" description="Low complexity" evidence="1">
    <location>
        <begin position="14"/>
        <end position="24"/>
    </location>
</feature>
<reference evidence="2 3" key="1">
    <citation type="journal article" date="2018" name="Nat. Ecol. Evol.">
        <title>Shark genomes provide insights into elasmobranch evolution and the origin of vertebrates.</title>
        <authorList>
            <person name="Hara Y"/>
            <person name="Yamaguchi K"/>
            <person name="Onimaru K"/>
            <person name="Kadota M"/>
            <person name="Koyanagi M"/>
            <person name="Keeley SD"/>
            <person name="Tatsumi K"/>
            <person name="Tanaka K"/>
            <person name="Motone F"/>
            <person name="Kageyama Y"/>
            <person name="Nozu R"/>
            <person name="Adachi N"/>
            <person name="Nishimura O"/>
            <person name="Nakagawa R"/>
            <person name="Tanegashima C"/>
            <person name="Kiyatake I"/>
            <person name="Matsumoto R"/>
            <person name="Murakumo K"/>
            <person name="Nishida K"/>
            <person name="Terakita A"/>
            <person name="Kuratani S"/>
            <person name="Sato K"/>
            <person name="Hyodo S Kuraku.S."/>
        </authorList>
    </citation>
    <scope>NUCLEOTIDE SEQUENCE [LARGE SCALE GENOMIC DNA]</scope>
</reference>
<sequence length="188" mass="19955">NLPFSLRPVRPLLKQQQQATKAKTPGPNIPTGSLYEPPASTRGGGKLQAPGGTATERGDGCPDTPQRVALEEGAARDLQEERATREAWQLQAAAGTSAPVTEESAMLREPGTQQQSPLKSGIPAEERTPCDHPCPQAGTSGEDRAARDTGIGVTPRSTGSPIGYTTKSTNTEMTFKKEPVVRIQRLSE</sequence>
<feature type="non-terminal residue" evidence="2">
    <location>
        <position position="1"/>
    </location>
</feature>
<comment type="caution">
    <text evidence="2">The sequence shown here is derived from an EMBL/GenBank/DDBJ whole genome shotgun (WGS) entry which is preliminary data.</text>
</comment>